<keyword evidence="2" id="KW-1185">Reference proteome</keyword>
<dbReference type="SUPFAM" id="SSF57938">
    <property type="entry name" value="DnaJ/Hsp40 cysteine-rich domain"/>
    <property type="match status" value="1"/>
</dbReference>
<proteinExistence type="predicted"/>
<dbReference type="EMBL" id="JBHUFV010000050">
    <property type="protein sequence ID" value="MFD1936398.1"/>
    <property type="molecule type" value="Genomic_DNA"/>
</dbReference>
<dbReference type="Proteomes" id="UP001597368">
    <property type="component" value="Unassembled WGS sequence"/>
</dbReference>
<evidence type="ECO:0000313" key="2">
    <source>
        <dbReference type="Proteomes" id="UP001597368"/>
    </source>
</evidence>
<gene>
    <name evidence="1" type="ORF">ACFSKW_33495</name>
</gene>
<accession>A0ABW4T384</accession>
<dbReference type="InterPro" id="IPR036410">
    <property type="entry name" value="HSP_DnaJ_Cys-rich_dom_sf"/>
</dbReference>
<protein>
    <submittedName>
        <fullName evidence="1">Uncharacterized protein</fullName>
    </submittedName>
</protein>
<reference evidence="2" key="1">
    <citation type="journal article" date="2019" name="Int. J. Syst. Evol. Microbiol.">
        <title>The Global Catalogue of Microorganisms (GCM) 10K type strain sequencing project: providing services to taxonomists for standard genome sequencing and annotation.</title>
        <authorList>
            <consortium name="The Broad Institute Genomics Platform"/>
            <consortium name="The Broad Institute Genome Sequencing Center for Infectious Disease"/>
            <person name="Wu L."/>
            <person name="Ma J."/>
        </authorList>
    </citation>
    <scope>NUCLEOTIDE SEQUENCE [LARGE SCALE GENOMIC DNA]</scope>
    <source>
        <strain evidence="2">ICMP 6774ER</strain>
    </source>
</reference>
<dbReference type="RefSeq" id="WP_379576635.1">
    <property type="nucleotide sequence ID" value="NZ_JBHUFV010000050.1"/>
</dbReference>
<organism evidence="1 2">
    <name type="scientific">Nonomuraea mangrovi</name>
    <dbReference type="NCBI Taxonomy" id="2316207"/>
    <lineage>
        <taxon>Bacteria</taxon>
        <taxon>Bacillati</taxon>
        <taxon>Actinomycetota</taxon>
        <taxon>Actinomycetes</taxon>
        <taxon>Streptosporangiales</taxon>
        <taxon>Streptosporangiaceae</taxon>
        <taxon>Nonomuraea</taxon>
    </lineage>
</organism>
<name>A0ABW4T384_9ACTN</name>
<comment type="caution">
    <text evidence="1">The sequence shown here is derived from an EMBL/GenBank/DDBJ whole genome shotgun (WGS) entry which is preliminary data.</text>
</comment>
<sequence length="92" mass="10292">MEISDLNLRAAMTSPFRNLFELLDIWTFARWDRRAEAQGWTVVKPQPLVHVYRHSGFASMVTCGGCGGEGVTRKGACHTCLGSGRQRPEPDR</sequence>
<evidence type="ECO:0000313" key="1">
    <source>
        <dbReference type="EMBL" id="MFD1936398.1"/>
    </source>
</evidence>